<dbReference type="InterPro" id="IPR033138">
    <property type="entry name" value="Cu_oxidase_CS"/>
</dbReference>
<keyword evidence="6" id="KW-0408">Iron</keyword>
<evidence type="ECO:0000256" key="9">
    <source>
        <dbReference type="SAM" id="Phobius"/>
    </source>
</evidence>
<dbReference type="PROSITE" id="PS00080">
    <property type="entry name" value="MULTICOPPER_OXIDASE2"/>
    <property type="match status" value="1"/>
</dbReference>
<dbReference type="GO" id="GO:0005507">
    <property type="term" value="F:copper ion binding"/>
    <property type="evidence" value="ECO:0007669"/>
    <property type="project" value="InterPro"/>
</dbReference>
<feature type="domain" description="Plastocyanin-like" evidence="12">
    <location>
        <begin position="40"/>
        <end position="156"/>
    </location>
</feature>
<evidence type="ECO:0000256" key="5">
    <source>
        <dbReference type="ARBA" id="ARBA00023002"/>
    </source>
</evidence>
<dbReference type="GO" id="GO:0010106">
    <property type="term" value="P:cellular response to iron ion starvation"/>
    <property type="evidence" value="ECO:0007669"/>
    <property type="project" value="TreeGrafter"/>
</dbReference>
<evidence type="ECO:0000259" key="12">
    <source>
        <dbReference type="Pfam" id="PF07732"/>
    </source>
</evidence>
<dbReference type="InterPro" id="IPR045087">
    <property type="entry name" value="Cu-oxidase_fam"/>
</dbReference>
<dbReference type="RefSeq" id="XP_017986513.1">
    <property type="nucleotide sequence ID" value="XM_018131599.1"/>
</dbReference>
<keyword evidence="3" id="KW-0410">Iron transport</keyword>
<dbReference type="CDD" id="cd13877">
    <property type="entry name" value="CuRO_2_Fet3p_like"/>
    <property type="match status" value="1"/>
</dbReference>
<dbReference type="PANTHER" id="PTHR11709:SF434">
    <property type="entry name" value="IRON TRANSPORT MULTICOPPER OXIDASE FET5-RELATED"/>
    <property type="match status" value="1"/>
</dbReference>
<keyword evidence="9" id="KW-1133">Transmembrane helix</keyword>
<evidence type="ECO:0000256" key="6">
    <source>
        <dbReference type="ARBA" id="ARBA00023004"/>
    </source>
</evidence>
<evidence type="ECO:0000259" key="11">
    <source>
        <dbReference type="Pfam" id="PF07731"/>
    </source>
</evidence>
<comment type="cofactor">
    <cofactor evidence="1">
        <name>Cu cation</name>
        <dbReference type="ChEBI" id="CHEBI:23378"/>
    </cofactor>
</comment>
<dbReference type="Pfam" id="PF07732">
    <property type="entry name" value="Cu-oxidase_3"/>
    <property type="match status" value="1"/>
</dbReference>
<keyword evidence="5" id="KW-0560">Oxidoreductase</keyword>
<evidence type="ECO:0000256" key="3">
    <source>
        <dbReference type="ARBA" id="ARBA00022496"/>
    </source>
</evidence>
<evidence type="ECO:0000256" key="1">
    <source>
        <dbReference type="ARBA" id="ARBA00001935"/>
    </source>
</evidence>
<dbReference type="Pfam" id="PF07731">
    <property type="entry name" value="Cu-oxidase_2"/>
    <property type="match status" value="1"/>
</dbReference>
<dbReference type="AlphaFoldDB" id="A0A120K1M0"/>
<dbReference type="PANTHER" id="PTHR11709">
    <property type="entry name" value="MULTI-COPPER OXIDASE"/>
    <property type="match status" value="1"/>
</dbReference>
<dbReference type="STRING" id="45286.A0A120K1M0"/>
<dbReference type="GO" id="GO:0000329">
    <property type="term" value="C:fungal-type vacuole membrane"/>
    <property type="evidence" value="ECO:0007669"/>
    <property type="project" value="TreeGrafter"/>
</dbReference>
<keyword evidence="9" id="KW-0812">Transmembrane</keyword>
<dbReference type="EMBL" id="CP014243">
    <property type="protein sequence ID" value="AMD19517.1"/>
    <property type="molecule type" value="Genomic_DNA"/>
</dbReference>
<keyword evidence="8" id="KW-0406">Ion transport</keyword>
<evidence type="ECO:0000256" key="7">
    <source>
        <dbReference type="ARBA" id="ARBA00023008"/>
    </source>
</evidence>
<dbReference type="InterPro" id="IPR011707">
    <property type="entry name" value="Cu-oxidase-like_N"/>
</dbReference>
<dbReference type="Gene3D" id="2.60.40.420">
    <property type="entry name" value="Cupredoxins - blue copper proteins"/>
    <property type="match status" value="3"/>
</dbReference>
<dbReference type="InterPro" id="IPR011706">
    <property type="entry name" value="Cu-oxidase_C"/>
</dbReference>
<sequence length="588" mass="66421">MSSVQAFRNTWWYLYIVLLYISTAVATKREYVLNITSFKTEQGRSLISVNNSNNTIGPTLRVAPGDDVHVLVNNFYDESTAIHFHGLVFDNGNSDTETVSNGYDGVPGVTQLPIEPGYGFWYNFTVPHSTCGTFWYHSHSSVQYGEGLRGVVIVDCKAMNRHIKDVISPSRTVREEIITLSDWYKVPHNELLEALWEKAGSTDPRVEGSLFNGSEANGMQIPVQDLNADAYLKLRLINMAMSSTQVFHIENHEMIIVEADGILVKPWTTKTLTLAVGQRYTVLVKLDPSKSNSRIIHASNKMMGYITKTHWLAYNHNITSRDDDFPSTNVKYLPDFTRRELYKHLEPLDRSILPAPVQRLSLDYYFDKSASTLEKYHSGMYLVNSTTLDEYTPDSNSSALLHGAVSRRPPIALPYNITVEVALNSVDHMTHPWHLHGHSFQLISLGLSNGGPLHWDVTVSPAYKKYTRDLHFWETSSQVPMTRDSINIPGHSYAVVRFQTDNPGYWLLHCHVDWHMAKGLGVVFKEGIDEITTQKFPATFKVGSTGHTTLSPAPKAPTVTISHEKIKVLSIYTLIMCLINYAYYVLIM</sequence>
<dbReference type="GO" id="GO:0004322">
    <property type="term" value="F:ferroxidase activity"/>
    <property type="evidence" value="ECO:0007669"/>
    <property type="project" value="TreeGrafter"/>
</dbReference>
<accession>A0A120K1M0</accession>
<keyword evidence="9" id="KW-0472">Membrane</keyword>
<reference evidence="13 14" key="1">
    <citation type="submission" date="2016-01" db="EMBL/GenBank/DDBJ databases">
        <title>Genome sequence of the yeast Holleya sinecauda.</title>
        <authorList>
            <person name="Dietrich F.S."/>
        </authorList>
    </citation>
    <scope>NUCLEOTIDE SEQUENCE [LARGE SCALE GENOMIC DNA]</scope>
    <source>
        <strain evidence="13 14">ATCC 58844</strain>
    </source>
</reference>
<evidence type="ECO:0000313" key="14">
    <source>
        <dbReference type="Proteomes" id="UP000243052"/>
    </source>
</evidence>
<organism evidence="13 14">
    <name type="scientific">Eremothecium sinecaudum</name>
    <dbReference type="NCBI Taxonomy" id="45286"/>
    <lineage>
        <taxon>Eukaryota</taxon>
        <taxon>Fungi</taxon>
        <taxon>Dikarya</taxon>
        <taxon>Ascomycota</taxon>
        <taxon>Saccharomycotina</taxon>
        <taxon>Saccharomycetes</taxon>
        <taxon>Saccharomycetales</taxon>
        <taxon>Saccharomycetaceae</taxon>
        <taxon>Eremothecium</taxon>
    </lineage>
</organism>
<dbReference type="GO" id="GO:0033215">
    <property type="term" value="P:reductive iron assimilation"/>
    <property type="evidence" value="ECO:0007669"/>
    <property type="project" value="TreeGrafter"/>
</dbReference>
<feature type="transmembrane region" description="Helical" evidence="9">
    <location>
        <begin position="12"/>
        <end position="27"/>
    </location>
</feature>
<proteinExistence type="inferred from homology"/>
<evidence type="ECO:0000259" key="10">
    <source>
        <dbReference type="Pfam" id="PF00394"/>
    </source>
</evidence>
<dbReference type="InterPro" id="IPR008972">
    <property type="entry name" value="Cupredoxin"/>
</dbReference>
<dbReference type="OrthoDB" id="2121828at2759"/>
<gene>
    <name evidence="13" type="ORF">AW171_hschr31355</name>
</gene>
<evidence type="ECO:0000313" key="13">
    <source>
        <dbReference type="EMBL" id="AMD19517.1"/>
    </source>
</evidence>
<dbReference type="SUPFAM" id="SSF49503">
    <property type="entry name" value="Cupredoxins"/>
    <property type="match status" value="3"/>
</dbReference>
<evidence type="ECO:0000256" key="8">
    <source>
        <dbReference type="ARBA" id="ARBA00023065"/>
    </source>
</evidence>
<protein>
    <submittedName>
        <fullName evidence="13">HCL634Wp</fullName>
    </submittedName>
</protein>
<dbReference type="InterPro" id="IPR044130">
    <property type="entry name" value="CuRO_2_Fet3-like"/>
</dbReference>
<dbReference type="InterPro" id="IPR001117">
    <property type="entry name" value="Cu-oxidase_2nd"/>
</dbReference>
<feature type="transmembrane region" description="Helical" evidence="9">
    <location>
        <begin position="569"/>
        <end position="587"/>
    </location>
</feature>
<feature type="domain" description="Plastocyanin-like" evidence="10">
    <location>
        <begin position="176"/>
        <end position="316"/>
    </location>
</feature>
<comment type="similarity">
    <text evidence="2">Belongs to the multicopper oxidase family.</text>
</comment>
<dbReference type="GeneID" id="28722720"/>
<evidence type="ECO:0000256" key="2">
    <source>
        <dbReference type="ARBA" id="ARBA00010609"/>
    </source>
</evidence>
<name>A0A120K1M0_9SACH</name>
<dbReference type="InterPro" id="IPR002355">
    <property type="entry name" value="Cu_oxidase_Cu_BS"/>
</dbReference>
<keyword evidence="7" id="KW-0186">Copper</keyword>
<keyword evidence="4" id="KW-0479">Metal-binding</keyword>
<feature type="domain" description="Plastocyanin-like" evidence="11">
    <location>
        <begin position="402"/>
        <end position="527"/>
    </location>
</feature>
<keyword evidence="8" id="KW-0813">Transport</keyword>
<dbReference type="Pfam" id="PF00394">
    <property type="entry name" value="Cu-oxidase"/>
    <property type="match status" value="1"/>
</dbReference>
<dbReference type="PROSITE" id="PS00079">
    <property type="entry name" value="MULTICOPPER_OXIDASE1"/>
    <property type="match status" value="2"/>
</dbReference>
<evidence type="ECO:0000256" key="4">
    <source>
        <dbReference type="ARBA" id="ARBA00022723"/>
    </source>
</evidence>
<keyword evidence="14" id="KW-1185">Reference proteome</keyword>
<dbReference type="Proteomes" id="UP000243052">
    <property type="component" value="Chromosome iii"/>
</dbReference>